<reference evidence="1 2" key="1">
    <citation type="submission" date="2024-04" db="EMBL/GenBank/DDBJ databases">
        <title>Polymorphospora sp. isolated from Baiyangdian Lake in Xiong'an New Area.</title>
        <authorList>
            <person name="Zhang X."/>
            <person name="Liu J."/>
        </authorList>
    </citation>
    <scope>NUCLEOTIDE SEQUENCE [LARGE SCALE GENOMIC DNA]</scope>
    <source>
        <strain evidence="1 2">2-325</strain>
    </source>
</reference>
<evidence type="ECO:0000313" key="1">
    <source>
        <dbReference type="EMBL" id="MFB6398038.1"/>
    </source>
</evidence>
<dbReference type="Proteomes" id="UP001582793">
    <property type="component" value="Unassembled WGS sequence"/>
</dbReference>
<comment type="caution">
    <text evidence="1">The sequence shown here is derived from an EMBL/GenBank/DDBJ whole genome shotgun (WGS) entry which is preliminary data.</text>
</comment>
<gene>
    <name evidence="1" type="ORF">AAFH96_33925</name>
</gene>
<evidence type="ECO:0008006" key="3">
    <source>
        <dbReference type="Google" id="ProtNLM"/>
    </source>
</evidence>
<protein>
    <recommendedName>
        <fullName evidence="3">Nucleotidyltransferase AbiEii toxin of type IV toxin-antitoxin system</fullName>
    </recommendedName>
</protein>
<name>A0ABV5D1A6_9ACTN</name>
<dbReference type="SUPFAM" id="SSF81301">
    <property type="entry name" value="Nucleotidyltransferase"/>
    <property type="match status" value="1"/>
</dbReference>
<evidence type="ECO:0000313" key="2">
    <source>
        <dbReference type="Proteomes" id="UP001582793"/>
    </source>
</evidence>
<dbReference type="RefSeq" id="WP_375736929.1">
    <property type="nucleotide sequence ID" value="NZ_JBCGDC010000193.1"/>
</dbReference>
<proteinExistence type="predicted"/>
<accession>A0ABV5D1A6</accession>
<organism evidence="1 2">
    <name type="scientific">Polymorphospora lycopeni</name>
    <dbReference type="NCBI Taxonomy" id="3140240"/>
    <lineage>
        <taxon>Bacteria</taxon>
        <taxon>Bacillati</taxon>
        <taxon>Actinomycetota</taxon>
        <taxon>Actinomycetes</taxon>
        <taxon>Micromonosporales</taxon>
        <taxon>Micromonosporaceae</taxon>
        <taxon>Polymorphospora</taxon>
    </lineage>
</organism>
<sequence>MSTIGRHPLIRMLRALHLPATDYVVFGSGPLLAHGLRTQLGDLDVVARGAAWDRLAAMSRPVTAPSGHGRMVRLQIEAADRWLPGFDTDHLIRSAEWHAGIPFAPLSEVRRSKLATARPKDRADLALIDSATPTTCPRGEYRR</sequence>
<dbReference type="InterPro" id="IPR043519">
    <property type="entry name" value="NT_sf"/>
</dbReference>
<dbReference type="EMBL" id="JBCGDC010000193">
    <property type="protein sequence ID" value="MFB6398038.1"/>
    <property type="molecule type" value="Genomic_DNA"/>
</dbReference>
<keyword evidence="2" id="KW-1185">Reference proteome</keyword>